<evidence type="ECO:0000256" key="1">
    <source>
        <dbReference type="SAM" id="MobiDB-lite"/>
    </source>
</evidence>
<organism evidence="2 3">
    <name type="scientific">Aldrovandia affinis</name>
    <dbReference type="NCBI Taxonomy" id="143900"/>
    <lineage>
        <taxon>Eukaryota</taxon>
        <taxon>Metazoa</taxon>
        <taxon>Chordata</taxon>
        <taxon>Craniata</taxon>
        <taxon>Vertebrata</taxon>
        <taxon>Euteleostomi</taxon>
        <taxon>Actinopterygii</taxon>
        <taxon>Neopterygii</taxon>
        <taxon>Teleostei</taxon>
        <taxon>Notacanthiformes</taxon>
        <taxon>Halosauridae</taxon>
        <taxon>Aldrovandia</taxon>
    </lineage>
</organism>
<feature type="compositionally biased region" description="Basic and acidic residues" evidence="1">
    <location>
        <begin position="111"/>
        <end position="123"/>
    </location>
</feature>
<accession>A0AAD7S9U3</accession>
<feature type="region of interest" description="Disordered" evidence="1">
    <location>
        <begin position="39"/>
        <end position="123"/>
    </location>
</feature>
<sequence>MWAVWFGLAPFPWSGGARGVFHKRSHSCSARWNAVHLLPRRTPPRGARASDSCAADKPPLSSSPIFRLPAPEPGRGRRRRRSISYASLPDSSLHVAQMRRDRKQPQIAAAARREARGQRGYER</sequence>
<comment type="caution">
    <text evidence="2">The sequence shown here is derived from an EMBL/GenBank/DDBJ whole genome shotgun (WGS) entry which is preliminary data.</text>
</comment>
<gene>
    <name evidence="2" type="ORF">AAFF_G00426470</name>
</gene>
<dbReference type="Proteomes" id="UP001221898">
    <property type="component" value="Unassembled WGS sequence"/>
</dbReference>
<dbReference type="AlphaFoldDB" id="A0AAD7S9U3"/>
<keyword evidence="3" id="KW-1185">Reference proteome</keyword>
<protein>
    <submittedName>
        <fullName evidence="2">Uncharacterized protein</fullName>
    </submittedName>
</protein>
<name>A0AAD7S9U3_9TELE</name>
<evidence type="ECO:0000313" key="2">
    <source>
        <dbReference type="EMBL" id="KAJ8398392.1"/>
    </source>
</evidence>
<reference evidence="2" key="1">
    <citation type="journal article" date="2023" name="Science">
        <title>Genome structures resolve the early diversification of teleost fishes.</title>
        <authorList>
            <person name="Parey E."/>
            <person name="Louis A."/>
            <person name="Montfort J."/>
            <person name="Bouchez O."/>
            <person name="Roques C."/>
            <person name="Iampietro C."/>
            <person name="Lluch J."/>
            <person name="Castinel A."/>
            <person name="Donnadieu C."/>
            <person name="Desvignes T."/>
            <person name="Floi Bucao C."/>
            <person name="Jouanno E."/>
            <person name="Wen M."/>
            <person name="Mejri S."/>
            <person name="Dirks R."/>
            <person name="Jansen H."/>
            <person name="Henkel C."/>
            <person name="Chen W.J."/>
            <person name="Zahm M."/>
            <person name="Cabau C."/>
            <person name="Klopp C."/>
            <person name="Thompson A.W."/>
            <person name="Robinson-Rechavi M."/>
            <person name="Braasch I."/>
            <person name="Lecointre G."/>
            <person name="Bobe J."/>
            <person name="Postlethwait J.H."/>
            <person name="Berthelot C."/>
            <person name="Roest Crollius H."/>
            <person name="Guiguen Y."/>
        </authorList>
    </citation>
    <scope>NUCLEOTIDE SEQUENCE</scope>
    <source>
        <strain evidence="2">NC1722</strain>
    </source>
</reference>
<evidence type="ECO:0000313" key="3">
    <source>
        <dbReference type="Proteomes" id="UP001221898"/>
    </source>
</evidence>
<proteinExistence type="predicted"/>
<dbReference type="EMBL" id="JAINUG010000090">
    <property type="protein sequence ID" value="KAJ8398392.1"/>
    <property type="molecule type" value="Genomic_DNA"/>
</dbReference>